<proteinExistence type="predicted"/>
<sequence>MPPKKIIKLEKHLALNDNYSEDSEEDQKPRKSAKNKNRRPPIVEPSSEYSDDEINDNYDVYNDDNRAYMKIANEIVTKNAKLPALFDPNISPGLTALINKTRKVSGASQVLVASAKIYGKRVDVVHTEARNLDQEVTTRIVEDVKRKKEPFETNEEDLLNESLNDLGSGDARGFFSEEYEANVTQKKQKKKESKAMNADMTMANFDFDGTISMASALPSNSDTSFQFDDDNLRRKFMTIAKDRTVLMGKEKRSAKEVEERLKRANTAAMELFRKELLKRGGNKGGKKEASDEKDTANNYSYFHNSYYQYAMNKKREKRHVCIDDVAATSEDHSRVYMHNEWYDKEDDARATAENAEEKMMDDGDFIHFSDIYSAQQEDEEDNEDGDDILDGVLEQFQGTLELATANTHKLEDGWIETLGLQKKDLRPSNKTDVSFEQTANDDFDPDKRLV</sequence>
<dbReference type="WBParaSite" id="PS1159_v2.g5735.t1">
    <property type="protein sequence ID" value="PS1159_v2.g5735.t1"/>
    <property type="gene ID" value="PS1159_v2.g5735"/>
</dbReference>
<protein>
    <submittedName>
        <fullName evidence="2">Condensin complex subunit 2</fullName>
    </submittedName>
</protein>
<name>A0AC35GII5_9BILA</name>
<dbReference type="Proteomes" id="UP000887580">
    <property type="component" value="Unplaced"/>
</dbReference>
<evidence type="ECO:0000313" key="2">
    <source>
        <dbReference type="WBParaSite" id="PS1159_v2.g5735.t1"/>
    </source>
</evidence>
<evidence type="ECO:0000313" key="1">
    <source>
        <dbReference type="Proteomes" id="UP000887580"/>
    </source>
</evidence>
<reference evidence="2" key="1">
    <citation type="submission" date="2022-11" db="UniProtKB">
        <authorList>
            <consortium name="WormBaseParasite"/>
        </authorList>
    </citation>
    <scope>IDENTIFICATION</scope>
</reference>
<organism evidence="1 2">
    <name type="scientific">Panagrolaimus sp. PS1159</name>
    <dbReference type="NCBI Taxonomy" id="55785"/>
    <lineage>
        <taxon>Eukaryota</taxon>
        <taxon>Metazoa</taxon>
        <taxon>Ecdysozoa</taxon>
        <taxon>Nematoda</taxon>
        <taxon>Chromadorea</taxon>
        <taxon>Rhabditida</taxon>
        <taxon>Tylenchina</taxon>
        <taxon>Panagrolaimomorpha</taxon>
        <taxon>Panagrolaimoidea</taxon>
        <taxon>Panagrolaimidae</taxon>
        <taxon>Panagrolaimus</taxon>
    </lineage>
</organism>
<accession>A0AC35GII5</accession>